<evidence type="ECO:0000256" key="7">
    <source>
        <dbReference type="HAMAP-Rule" id="MF_00090"/>
    </source>
</evidence>
<dbReference type="Proteomes" id="UP000254701">
    <property type="component" value="Unassembled WGS sequence"/>
</dbReference>
<protein>
    <recommendedName>
        <fullName evidence="7">Protein-L-isoaspartate O-methyltransferase</fullName>
        <ecNumber evidence="7">2.1.1.77</ecNumber>
    </recommendedName>
    <alternativeName>
        <fullName evidence="7">L-isoaspartyl protein carboxyl methyltransferase</fullName>
    </alternativeName>
    <alternativeName>
        <fullName evidence="7">Protein L-isoaspartyl methyltransferase</fullName>
    </alternativeName>
    <alternativeName>
        <fullName evidence="7">Protein-beta-aspartate methyltransferase</fullName>
        <shortName evidence="7">PIMT</shortName>
    </alternativeName>
</protein>
<evidence type="ECO:0000256" key="1">
    <source>
        <dbReference type="ARBA" id="ARBA00004496"/>
    </source>
</evidence>
<dbReference type="FunFam" id="3.40.50.150:FF:000010">
    <property type="entry name" value="Protein-L-isoaspartate O-methyltransferase"/>
    <property type="match status" value="1"/>
</dbReference>
<name>A0A380WFG8_AMIAI</name>
<dbReference type="CDD" id="cd02440">
    <property type="entry name" value="AdoMet_MTases"/>
    <property type="match status" value="1"/>
</dbReference>
<dbReference type="NCBIfam" id="TIGR00080">
    <property type="entry name" value="pimt"/>
    <property type="match status" value="1"/>
</dbReference>
<accession>A0A380WFG8</accession>
<proteinExistence type="inferred from homology"/>
<evidence type="ECO:0000256" key="5">
    <source>
        <dbReference type="ARBA" id="ARBA00022679"/>
    </source>
</evidence>
<dbReference type="GO" id="GO:0030091">
    <property type="term" value="P:protein repair"/>
    <property type="evidence" value="ECO:0007669"/>
    <property type="project" value="UniProtKB-UniRule"/>
</dbReference>
<evidence type="ECO:0000256" key="6">
    <source>
        <dbReference type="ARBA" id="ARBA00022691"/>
    </source>
</evidence>
<dbReference type="GO" id="GO:0005737">
    <property type="term" value="C:cytoplasm"/>
    <property type="evidence" value="ECO:0007669"/>
    <property type="project" value="UniProtKB-SubCell"/>
</dbReference>
<keyword evidence="4 7" id="KW-0489">Methyltransferase</keyword>
<dbReference type="PANTHER" id="PTHR11579:SF0">
    <property type="entry name" value="PROTEIN-L-ISOASPARTATE(D-ASPARTATE) O-METHYLTRANSFERASE"/>
    <property type="match status" value="1"/>
</dbReference>
<comment type="catalytic activity">
    <reaction evidence="7">
        <text>[protein]-L-isoaspartate + S-adenosyl-L-methionine = [protein]-L-isoaspartate alpha-methyl ester + S-adenosyl-L-homocysteine</text>
        <dbReference type="Rhea" id="RHEA:12705"/>
        <dbReference type="Rhea" id="RHEA-COMP:12143"/>
        <dbReference type="Rhea" id="RHEA-COMP:12144"/>
        <dbReference type="ChEBI" id="CHEBI:57856"/>
        <dbReference type="ChEBI" id="CHEBI:59789"/>
        <dbReference type="ChEBI" id="CHEBI:90596"/>
        <dbReference type="ChEBI" id="CHEBI:90598"/>
        <dbReference type="EC" id="2.1.1.77"/>
    </reaction>
</comment>
<dbReference type="AlphaFoldDB" id="A0A380WFG8"/>
<comment type="similarity">
    <text evidence="2 7">Belongs to the methyltransferase superfamily. L-isoaspartyl/D-aspartyl protein methyltransferase family.</text>
</comment>
<evidence type="ECO:0000256" key="3">
    <source>
        <dbReference type="ARBA" id="ARBA00022490"/>
    </source>
</evidence>
<evidence type="ECO:0000256" key="2">
    <source>
        <dbReference type="ARBA" id="ARBA00005369"/>
    </source>
</evidence>
<dbReference type="EC" id="2.1.1.77" evidence="7"/>
<dbReference type="PANTHER" id="PTHR11579">
    <property type="entry name" value="PROTEIN-L-ISOASPARTATE O-METHYLTRANSFERASE"/>
    <property type="match status" value="1"/>
</dbReference>
<evidence type="ECO:0000313" key="9">
    <source>
        <dbReference type="Proteomes" id="UP000254701"/>
    </source>
</evidence>
<organism evidence="8 9">
    <name type="scientific">Aminobacter aminovorans</name>
    <name type="common">Chelatobacter heintzii</name>
    <dbReference type="NCBI Taxonomy" id="83263"/>
    <lineage>
        <taxon>Bacteria</taxon>
        <taxon>Pseudomonadati</taxon>
        <taxon>Pseudomonadota</taxon>
        <taxon>Alphaproteobacteria</taxon>
        <taxon>Hyphomicrobiales</taxon>
        <taxon>Phyllobacteriaceae</taxon>
        <taxon>Aminobacter</taxon>
    </lineage>
</organism>
<dbReference type="InterPro" id="IPR000682">
    <property type="entry name" value="PCMT"/>
</dbReference>
<keyword evidence="5 7" id="KW-0808">Transferase</keyword>
<dbReference type="OrthoDB" id="9810066at2"/>
<comment type="subcellular location">
    <subcellularLocation>
        <location evidence="1 7">Cytoplasm</location>
    </subcellularLocation>
</comment>
<evidence type="ECO:0000313" key="8">
    <source>
        <dbReference type="EMBL" id="SUU87670.1"/>
    </source>
</evidence>
<gene>
    <name evidence="8" type="primary">pcm_1</name>
    <name evidence="7" type="synonym">pcm</name>
    <name evidence="8" type="ORF">NCTC10684_00872</name>
</gene>
<dbReference type="EMBL" id="UFSM01000001">
    <property type="protein sequence ID" value="SUU87670.1"/>
    <property type="molecule type" value="Genomic_DNA"/>
</dbReference>
<keyword evidence="3 7" id="KW-0963">Cytoplasm</keyword>
<comment type="function">
    <text evidence="7">Catalyzes the methyl esterification of L-isoaspartyl residues in peptides and proteins that result from spontaneous decomposition of normal L-aspartyl and L-asparaginyl residues. It plays a role in the repair and/or degradation of damaged proteins.</text>
</comment>
<dbReference type="NCBIfam" id="NF001453">
    <property type="entry name" value="PRK00312.1"/>
    <property type="match status" value="1"/>
</dbReference>
<dbReference type="Gene3D" id="3.40.50.150">
    <property type="entry name" value="Vaccinia Virus protein VP39"/>
    <property type="match status" value="1"/>
</dbReference>
<dbReference type="SUPFAM" id="SSF53335">
    <property type="entry name" value="S-adenosyl-L-methionine-dependent methyltransferases"/>
    <property type="match status" value="1"/>
</dbReference>
<dbReference type="HAMAP" id="MF_00090">
    <property type="entry name" value="PIMT"/>
    <property type="match status" value="1"/>
</dbReference>
<keyword evidence="6 7" id="KW-0949">S-adenosyl-L-methionine</keyword>
<dbReference type="Pfam" id="PF01135">
    <property type="entry name" value="PCMT"/>
    <property type="match status" value="1"/>
</dbReference>
<dbReference type="GO" id="GO:0032259">
    <property type="term" value="P:methylation"/>
    <property type="evidence" value="ECO:0007669"/>
    <property type="project" value="UniProtKB-KW"/>
</dbReference>
<feature type="active site" evidence="7">
    <location>
        <position position="62"/>
    </location>
</feature>
<dbReference type="RefSeq" id="WP_115733583.1">
    <property type="nucleotide sequence ID" value="NZ_BAAAVY010000006.1"/>
</dbReference>
<dbReference type="GO" id="GO:0004719">
    <property type="term" value="F:protein-L-isoaspartate (D-aspartate) O-methyltransferase activity"/>
    <property type="evidence" value="ECO:0007669"/>
    <property type="project" value="UniProtKB-UniRule"/>
</dbReference>
<sequence>MIDYRAARLRMVDYQIARRGMTEPAVLEAMKAVPREQFVPEALRDRAYDDTALPIDNDQTISQPYIVALMAWAAELNDSHKILEIGTGSGYAAAVMAELGGWVTTIERIASLADRARTRLQRLGYANIEVKSGDGSVGCEAEAPFDAILSAAGSRIVPTAWKQQLAIGGRLVMPLGPLGDQQLVKIVRTGNADFTQKALVAVRFVPLVGGTS</sequence>
<reference evidence="8 9" key="1">
    <citation type="submission" date="2018-06" db="EMBL/GenBank/DDBJ databases">
        <authorList>
            <consortium name="Pathogen Informatics"/>
            <person name="Doyle S."/>
        </authorList>
    </citation>
    <scope>NUCLEOTIDE SEQUENCE [LARGE SCALE GENOMIC DNA]</scope>
    <source>
        <strain evidence="8 9">NCTC10684</strain>
    </source>
</reference>
<evidence type="ECO:0000256" key="4">
    <source>
        <dbReference type="ARBA" id="ARBA00022603"/>
    </source>
</evidence>
<dbReference type="InterPro" id="IPR029063">
    <property type="entry name" value="SAM-dependent_MTases_sf"/>
</dbReference>